<comment type="catalytic activity">
    <reaction evidence="17">
        <text>ATP + H2O = ADP + phosphate + H(+)</text>
        <dbReference type="Rhea" id="RHEA:13065"/>
        <dbReference type="ChEBI" id="CHEBI:15377"/>
        <dbReference type="ChEBI" id="CHEBI:15378"/>
        <dbReference type="ChEBI" id="CHEBI:30616"/>
        <dbReference type="ChEBI" id="CHEBI:43474"/>
        <dbReference type="ChEBI" id="CHEBI:456216"/>
    </reaction>
    <physiologicalReaction direction="left-to-right" evidence="17">
        <dbReference type="Rhea" id="RHEA:13066"/>
    </physiologicalReaction>
</comment>
<evidence type="ECO:0000313" key="26">
    <source>
        <dbReference type="Proteomes" id="UP000281406"/>
    </source>
</evidence>
<dbReference type="PROSITE" id="PS00018">
    <property type="entry name" value="EF_HAND_1"/>
    <property type="match status" value="1"/>
</dbReference>
<evidence type="ECO:0000256" key="12">
    <source>
        <dbReference type="ARBA" id="ARBA00022989"/>
    </source>
</evidence>
<dbReference type="InterPro" id="IPR003877">
    <property type="entry name" value="SPRY_dom"/>
</dbReference>
<evidence type="ECO:0000256" key="20">
    <source>
        <dbReference type="SAM" id="MobiDB-lite"/>
    </source>
</evidence>
<dbReference type="InterPro" id="IPR013567">
    <property type="entry name" value="EF_hand_assoc_2"/>
</dbReference>
<dbReference type="InterPro" id="IPR017907">
    <property type="entry name" value="Znf_RING_CS"/>
</dbReference>
<evidence type="ECO:0000256" key="15">
    <source>
        <dbReference type="ARBA" id="ARBA00023136"/>
    </source>
</evidence>
<keyword evidence="8" id="KW-1000">Mitochondrion outer membrane</keyword>
<keyword evidence="3 21" id="KW-0812">Transmembrane</keyword>
<evidence type="ECO:0000259" key="24">
    <source>
        <dbReference type="PROSITE" id="PS50222"/>
    </source>
</evidence>
<dbReference type="InterPro" id="IPR013566">
    <property type="entry name" value="EF_hand_assoc_1"/>
</dbReference>
<dbReference type="SMART" id="SM00184">
    <property type="entry name" value="RING"/>
    <property type="match status" value="1"/>
</dbReference>
<dbReference type="Pfam" id="PF15227">
    <property type="entry name" value="zf-C3HC4_4"/>
    <property type="match status" value="1"/>
</dbReference>
<feature type="compositionally biased region" description="Acidic residues" evidence="20">
    <location>
        <begin position="228"/>
        <end position="238"/>
    </location>
</feature>
<dbReference type="FunFam" id="1.10.238.10:FF:000011">
    <property type="entry name" value="Mitochondrial Rho GTPase"/>
    <property type="match status" value="1"/>
</dbReference>
<evidence type="ECO:0000256" key="7">
    <source>
        <dbReference type="ARBA" id="ARBA00022771"/>
    </source>
</evidence>
<dbReference type="InterPro" id="IPR001841">
    <property type="entry name" value="Znf_RING"/>
</dbReference>
<dbReference type="Gene3D" id="3.30.40.10">
    <property type="entry name" value="Zinc/RING finger domain, C3HC4 (zinc finger)"/>
    <property type="match status" value="1"/>
</dbReference>
<protein>
    <submittedName>
        <fullName evidence="25">Mitochondrial Rho GTPase 1-A</fullName>
    </submittedName>
</protein>
<dbReference type="FunFam" id="1.10.238.10:FF:000021">
    <property type="entry name" value="Mitochondrial Rho GTPase"/>
    <property type="match status" value="1"/>
</dbReference>
<accession>A0A3N0XGY2</accession>
<dbReference type="InterPro" id="IPR018247">
    <property type="entry name" value="EF_Hand_1_Ca_BS"/>
</dbReference>
<dbReference type="InterPro" id="IPR001806">
    <property type="entry name" value="Small_GTPase"/>
</dbReference>
<dbReference type="SMART" id="SM00054">
    <property type="entry name" value="EFh"/>
    <property type="match status" value="2"/>
</dbReference>
<dbReference type="InterPro" id="IPR001870">
    <property type="entry name" value="B30.2/SPRY"/>
</dbReference>
<dbReference type="PROSITE" id="PS50222">
    <property type="entry name" value="EF_HAND_2"/>
    <property type="match status" value="1"/>
</dbReference>
<dbReference type="PANTHER" id="PTHR46819:SF1">
    <property type="entry name" value="EF-HAND CALCIUM-BINDING DOMAIN-CONTAINING PROTEIN 7"/>
    <property type="match status" value="1"/>
</dbReference>
<evidence type="ECO:0000256" key="8">
    <source>
        <dbReference type="ARBA" id="ARBA00022787"/>
    </source>
</evidence>
<keyword evidence="4" id="KW-0479">Metal-binding</keyword>
<feature type="compositionally biased region" description="Low complexity" evidence="20">
    <location>
        <begin position="192"/>
        <end position="210"/>
    </location>
</feature>
<evidence type="ECO:0000256" key="4">
    <source>
        <dbReference type="ARBA" id="ARBA00022723"/>
    </source>
</evidence>
<dbReference type="GO" id="GO:0005509">
    <property type="term" value="F:calcium ion binding"/>
    <property type="evidence" value="ECO:0007669"/>
    <property type="project" value="InterPro"/>
</dbReference>
<dbReference type="GO" id="GO:0008270">
    <property type="term" value="F:zinc ion binding"/>
    <property type="evidence" value="ECO:0007669"/>
    <property type="project" value="UniProtKB-KW"/>
</dbReference>
<dbReference type="InterPro" id="IPR002048">
    <property type="entry name" value="EF_hand_dom"/>
</dbReference>
<evidence type="ECO:0000256" key="3">
    <source>
        <dbReference type="ARBA" id="ARBA00022692"/>
    </source>
</evidence>
<gene>
    <name evidence="25" type="ORF">DPX16_20207</name>
</gene>
<dbReference type="FunFam" id="3.40.50.300:FF:000248">
    <property type="entry name" value="Mitochondrial Rho GTPase"/>
    <property type="match status" value="1"/>
</dbReference>
<dbReference type="Gene3D" id="1.10.238.10">
    <property type="entry name" value="EF-hand"/>
    <property type="match status" value="2"/>
</dbReference>
<dbReference type="SUPFAM" id="SSF52540">
    <property type="entry name" value="P-loop containing nucleoside triphosphate hydrolases"/>
    <property type="match status" value="2"/>
</dbReference>
<dbReference type="EMBL" id="RJVU01079141">
    <property type="protein sequence ID" value="ROI15669.1"/>
    <property type="molecule type" value="Genomic_DNA"/>
</dbReference>
<comment type="similarity">
    <text evidence="2">Belongs to the mitochondrial Rho GTPase family.</text>
</comment>
<dbReference type="GO" id="GO:0003924">
    <property type="term" value="F:GTPase activity"/>
    <property type="evidence" value="ECO:0007669"/>
    <property type="project" value="InterPro"/>
</dbReference>
<dbReference type="CDD" id="cd01892">
    <property type="entry name" value="Miro2"/>
    <property type="match status" value="1"/>
</dbReference>
<evidence type="ECO:0000256" key="5">
    <source>
        <dbReference type="ARBA" id="ARBA00022737"/>
    </source>
</evidence>
<feature type="domain" description="RING-type" evidence="22">
    <location>
        <begin position="55"/>
        <end position="96"/>
    </location>
</feature>
<keyword evidence="10" id="KW-0862">Zinc</keyword>
<dbReference type="PANTHER" id="PTHR46819">
    <property type="entry name" value="EF-HAND CALCIUM-BINDING DOMAIN-CONTAINING PROTEIN 7"/>
    <property type="match status" value="1"/>
</dbReference>
<dbReference type="InterPro" id="IPR027417">
    <property type="entry name" value="P-loop_NTPase"/>
</dbReference>
<reference evidence="25 26" key="1">
    <citation type="submission" date="2018-10" db="EMBL/GenBank/DDBJ databases">
        <title>Genome assembly for a Yunnan-Guizhou Plateau 3E fish, Anabarilius grahami (Regan), and its evolutionary and genetic applications.</title>
        <authorList>
            <person name="Jiang W."/>
        </authorList>
    </citation>
    <scope>NUCLEOTIDE SEQUENCE [LARGE SCALE GENOMIC DNA]</scope>
    <source>
        <strain evidence="25">AG-KIZ</strain>
        <tissue evidence="25">Muscle</tissue>
    </source>
</reference>
<dbReference type="SMART" id="SM00174">
    <property type="entry name" value="RHO"/>
    <property type="match status" value="1"/>
</dbReference>
<dbReference type="SUPFAM" id="SSF49899">
    <property type="entry name" value="Concanavalin A-like lectins/glucanases"/>
    <property type="match status" value="1"/>
</dbReference>
<evidence type="ECO:0000256" key="9">
    <source>
        <dbReference type="ARBA" id="ARBA00022801"/>
    </source>
</evidence>
<evidence type="ECO:0000256" key="11">
    <source>
        <dbReference type="ARBA" id="ARBA00022837"/>
    </source>
</evidence>
<evidence type="ECO:0000259" key="22">
    <source>
        <dbReference type="PROSITE" id="PS50089"/>
    </source>
</evidence>
<dbReference type="SMART" id="SM00449">
    <property type="entry name" value="SPRY"/>
    <property type="match status" value="1"/>
</dbReference>
<dbReference type="InterPro" id="IPR013083">
    <property type="entry name" value="Znf_RING/FYVE/PHD"/>
</dbReference>
<evidence type="ECO:0000256" key="21">
    <source>
        <dbReference type="SAM" id="Phobius"/>
    </source>
</evidence>
<evidence type="ECO:0000313" key="25">
    <source>
        <dbReference type="EMBL" id="ROI15669.1"/>
    </source>
</evidence>
<comment type="subcellular location">
    <subcellularLocation>
        <location evidence="1">Mitochondrion outer membrane</location>
        <topology evidence="1">Single-pass type IV membrane protein</topology>
    </subcellularLocation>
</comment>
<feature type="domain" description="B30.2/SPRY" evidence="23">
    <location>
        <begin position="254"/>
        <end position="442"/>
    </location>
</feature>
<keyword evidence="11" id="KW-0106">Calcium</keyword>
<comment type="catalytic activity">
    <reaction evidence="16">
        <text>UTP + H2O = UDP + phosphate + H(+)</text>
        <dbReference type="Rhea" id="RHEA:64900"/>
        <dbReference type="ChEBI" id="CHEBI:15377"/>
        <dbReference type="ChEBI" id="CHEBI:15378"/>
        <dbReference type="ChEBI" id="CHEBI:43474"/>
        <dbReference type="ChEBI" id="CHEBI:46398"/>
        <dbReference type="ChEBI" id="CHEBI:58223"/>
    </reaction>
    <physiologicalReaction direction="left-to-right" evidence="16">
        <dbReference type="Rhea" id="RHEA:64901"/>
    </physiologicalReaction>
</comment>
<keyword evidence="6" id="KW-0547">Nucleotide-binding</keyword>
<dbReference type="InterPro" id="IPR013320">
    <property type="entry name" value="ConA-like_dom_sf"/>
</dbReference>
<dbReference type="InterPro" id="IPR052266">
    <property type="entry name" value="Miro-EF-hand_domain"/>
</dbReference>
<organism evidence="25 26">
    <name type="scientific">Anabarilius grahami</name>
    <name type="common">Kanglang fish</name>
    <name type="synonym">Barilius grahami</name>
    <dbReference type="NCBI Taxonomy" id="495550"/>
    <lineage>
        <taxon>Eukaryota</taxon>
        <taxon>Metazoa</taxon>
        <taxon>Chordata</taxon>
        <taxon>Craniata</taxon>
        <taxon>Vertebrata</taxon>
        <taxon>Euteleostomi</taxon>
        <taxon>Actinopterygii</taxon>
        <taxon>Neopterygii</taxon>
        <taxon>Teleostei</taxon>
        <taxon>Ostariophysi</taxon>
        <taxon>Cypriniformes</taxon>
        <taxon>Xenocyprididae</taxon>
        <taxon>Xenocypridinae</taxon>
        <taxon>Xenocypridinae incertae sedis</taxon>
        <taxon>Anabarilius</taxon>
    </lineage>
</organism>
<feature type="domain" description="EF-hand" evidence="24">
    <location>
        <begin position="688"/>
        <end position="723"/>
    </location>
</feature>
<dbReference type="Proteomes" id="UP000281406">
    <property type="component" value="Unassembled WGS sequence"/>
</dbReference>
<keyword evidence="5" id="KW-0677">Repeat</keyword>
<name>A0A3N0XGY2_ANAGA</name>
<evidence type="ECO:0000256" key="10">
    <source>
        <dbReference type="ARBA" id="ARBA00022833"/>
    </source>
</evidence>
<dbReference type="Pfam" id="PF08356">
    <property type="entry name" value="EF_assoc_2"/>
    <property type="match status" value="1"/>
</dbReference>
<keyword evidence="15 21" id="KW-0472">Membrane</keyword>
<dbReference type="GO" id="GO:0005525">
    <property type="term" value="F:GTP binding"/>
    <property type="evidence" value="ECO:0007669"/>
    <property type="project" value="UniProtKB-KW"/>
</dbReference>
<keyword evidence="9" id="KW-0378">Hydrolase</keyword>
<dbReference type="InterPro" id="IPR011992">
    <property type="entry name" value="EF-hand-dom_pair"/>
</dbReference>
<proteinExistence type="inferred from homology"/>
<evidence type="ECO:0000256" key="2">
    <source>
        <dbReference type="ARBA" id="ARBA00007981"/>
    </source>
</evidence>
<dbReference type="SUPFAM" id="SSF57850">
    <property type="entry name" value="RING/U-box"/>
    <property type="match status" value="1"/>
</dbReference>
<sequence>MAFVTLVPTTNERFGQEIKRVKRVKFQFRCQKKIVDMMSALYEDIVKFVANNLKCLICFNIFTKPVTLICGHNYCQKCINECWARSGAKRDCPQCRTDIRSSKQEINFTLCDILELQELGGRERWEQILAETDQDYNLQHAGRTKDTLMKRLDWLKAEIKKTEDSLSAELNSTQAFEDGFGIYDSSTVSMDVTSSSIDSDASSYADRSFSQPSGDNQEQPSQYSTEDSSQEFVEENPENSDLLFEDTRPTPSAGAQHRNSDGVEATLQAKFVELSFSPQLGNRRLVFHTERRTVETQLGHQGTTSHGRFDACQWMAVQEFTGGWFYWDVDTTFSTGWAVGVAYPDLMRNERLGRTSSSWCLEWSSRQLSACHNNIKTPVKHSVPNRIRVILDMAKGQLCFQGLDDSLLELHSFQVNFSGPVRPVFWLYGLSHNALTFPRHSKVGKTSLIMSLVSEEFPAVVPYRAEEITIPADVTPERVPTHIVDYSGIKPANQVPLILVGNKSDLVEHSSMETVLPIMNKYTEIETCVECSAKNLKNISELFYYAQKAVLHPTGPLYCPEKKEMRPACVRALTRIFKVSDLDNNGILNDYELTFFQRTCFNTPLAPQALEDVKNVVSKNLTDGVHDNGLTLKGFLFLHTLFIQRGRHETTWTVLRRFGYDDDLELHQDYLFPPLKIPPDCTTELNHNAYLFLQSIFDKHDKDRDCALSPEELMDLFDAFPYVPWGMDVNSTVCTNDQGWITYQGYLSQWTLTTYLDVQRCLEYLGYLGYSIIAEQESQASAITVTRDKKLDLQKRQTQRNVFRCHVFGLTGSGKTGFLQGFLGRNLALHEVLPDFDFLSETELSCDIVCLIYDVSNPCSFEYCAQIFKQYFMDSKTPCMLIAAKSDLPETKQQYCMTPLEFCRKHKMPPPQSYTCNTAAAPSKDIFIKLTTMAVYPHARLRCMCTCNRCTFCLCQNFLNSELVQTVRTKLYTVVFSRHITHADLKSSTFWLRASVGATVFAVLGFAMYRALLRSR</sequence>
<evidence type="ECO:0000256" key="6">
    <source>
        <dbReference type="ARBA" id="ARBA00022741"/>
    </source>
</evidence>
<keyword evidence="12 21" id="KW-1133">Transmembrane helix</keyword>
<keyword evidence="7 19" id="KW-0863">Zinc-finger</keyword>
<feature type="region of interest" description="Disordered" evidence="20">
    <location>
        <begin position="192"/>
        <end position="259"/>
    </location>
</feature>
<dbReference type="Gene3D" id="3.40.50.300">
    <property type="entry name" value="P-loop containing nucleotide triphosphate hydrolases"/>
    <property type="match status" value="2"/>
</dbReference>
<evidence type="ECO:0000256" key="13">
    <source>
        <dbReference type="ARBA" id="ARBA00023128"/>
    </source>
</evidence>
<dbReference type="Pfam" id="PF00622">
    <property type="entry name" value="SPRY"/>
    <property type="match status" value="1"/>
</dbReference>
<feature type="transmembrane region" description="Helical" evidence="21">
    <location>
        <begin position="990"/>
        <end position="1012"/>
    </location>
</feature>
<dbReference type="SUPFAM" id="SSF47473">
    <property type="entry name" value="EF-hand"/>
    <property type="match status" value="1"/>
</dbReference>
<evidence type="ECO:0000256" key="19">
    <source>
        <dbReference type="PROSITE-ProRule" id="PRU00175"/>
    </source>
</evidence>
<keyword evidence="14" id="KW-0342">GTP-binding</keyword>
<dbReference type="GO" id="GO:0005741">
    <property type="term" value="C:mitochondrial outer membrane"/>
    <property type="evidence" value="ECO:0007669"/>
    <property type="project" value="UniProtKB-SubCell"/>
</dbReference>
<feature type="compositionally biased region" description="Polar residues" evidence="20">
    <location>
        <begin position="211"/>
        <end position="227"/>
    </location>
</feature>
<comment type="caution">
    <text evidence="25">The sequence shown here is derived from an EMBL/GenBank/DDBJ whole genome shotgun (WGS) entry which is preliminary data.</text>
</comment>
<dbReference type="PROSITE" id="PS50089">
    <property type="entry name" value="ZF_RING_2"/>
    <property type="match status" value="1"/>
</dbReference>
<evidence type="ECO:0000256" key="18">
    <source>
        <dbReference type="ARBA" id="ARBA00049117"/>
    </source>
</evidence>
<dbReference type="InterPro" id="IPR043136">
    <property type="entry name" value="B30.2/SPRY_sf"/>
</dbReference>
<evidence type="ECO:0000256" key="17">
    <source>
        <dbReference type="ARBA" id="ARBA00048778"/>
    </source>
</evidence>
<dbReference type="OrthoDB" id="10020961at2759"/>
<keyword evidence="13" id="KW-0496">Mitochondrion</keyword>
<dbReference type="PROSITE" id="PS50188">
    <property type="entry name" value="B302_SPRY"/>
    <property type="match status" value="1"/>
</dbReference>
<keyword evidence="26" id="KW-1185">Reference proteome</keyword>
<evidence type="ECO:0000259" key="23">
    <source>
        <dbReference type="PROSITE" id="PS50188"/>
    </source>
</evidence>
<dbReference type="Pfam" id="PF08355">
    <property type="entry name" value="EF_assoc_1"/>
    <property type="match status" value="1"/>
</dbReference>
<dbReference type="Gene3D" id="2.60.120.920">
    <property type="match status" value="1"/>
</dbReference>
<dbReference type="AlphaFoldDB" id="A0A3N0XGY2"/>
<evidence type="ECO:0000256" key="1">
    <source>
        <dbReference type="ARBA" id="ARBA00004200"/>
    </source>
</evidence>
<dbReference type="PROSITE" id="PS00518">
    <property type="entry name" value="ZF_RING_1"/>
    <property type="match status" value="1"/>
</dbReference>
<comment type="catalytic activity">
    <reaction evidence="18">
        <text>GTP + H2O = GDP + phosphate + H(+)</text>
        <dbReference type="Rhea" id="RHEA:19669"/>
        <dbReference type="ChEBI" id="CHEBI:15377"/>
        <dbReference type="ChEBI" id="CHEBI:15378"/>
        <dbReference type="ChEBI" id="CHEBI:37565"/>
        <dbReference type="ChEBI" id="CHEBI:43474"/>
        <dbReference type="ChEBI" id="CHEBI:58189"/>
    </reaction>
    <physiologicalReaction direction="left-to-right" evidence="18">
        <dbReference type="Rhea" id="RHEA:19670"/>
    </physiologicalReaction>
</comment>
<evidence type="ECO:0000256" key="14">
    <source>
        <dbReference type="ARBA" id="ARBA00023134"/>
    </source>
</evidence>
<evidence type="ECO:0000256" key="16">
    <source>
        <dbReference type="ARBA" id="ARBA00047358"/>
    </source>
</evidence>